<dbReference type="Pfam" id="PF10988">
    <property type="entry name" value="DUF2807"/>
    <property type="match status" value="1"/>
</dbReference>
<dbReference type="RefSeq" id="WP_182206397.1">
    <property type="nucleotide sequence ID" value="NZ_JACGLT010000014.1"/>
</dbReference>
<evidence type="ECO:0000313" key="3">
    <source>
        <dbReference type="EMBL" id="MBA6154121.1"/>
    </source>
</evidence>
<sequence>MKKYIYILFAIVLLSCNAKVMPDCLQNAGPIIQMEIPVAAFSKIVVFERVQLILKEAPEHKVVVETGEYLRDDIEVKIEDDTLLLKDHNACNITRDYGITKIYVSAPNITNLRSSTGLPILSDGALNYPNLTLISEDFGAEGLYHTVGDFQLEVNCTNLTIVTNNLSHLFLNGTVENLVVGFYSGDSRFEGRNLIAQNVRIYHRSSNDIIINPQASLTGEIRSTGNVIVVNEPPVIDVETYYKGRLIIE</sequence>
<proteinExistence type="predicted"/>
<feature type="chain" id="PRO_5030576338" evidence="1">
    <location>
        <begin position="21"/>
        <end position="249"/>
    </location>
</feature>
<feature type="signal peptide" evidence="1">
    <location>
        <begin position="1"/>
        <end position="20"/>
    </location>
</feature>
<keyword evidence="1" id="KW-0732">Signal</keyword>
<evidence type="ECO:0000256" key="1">
    <source>
        <dbReference type="SAM" id="SignalP"/>
    </source>
</evidence>
<evidence type="ECO:0000259" key="2">
    <source>
        <dbReference type="Pfam" id="PF10988"/>
    </source>
</evidence>
<reference evidence="3 4" key="1">
    <citation type="submission" date="2020-07" db="EMBL/GenBank/DDBJ databases">
        <title>Bacterium isolated from marine sediment.</title>
        <authorList>
            <person name="Shang D."/>
        </authorList>
    </citation>
    <scope>NUCLEOTIDE SEQUENCE [LARGE SCALE GENOMIC DNA]</scope>
    <source>
        <strain evidence="3 4">F6074</strain>
    </source>
</reference>
<comment type="caution">
    <text evidence="3">The sequence shown here is derived from an EMBL/GenBank/DDBJ whole genome shotgun (WGS) entry which is preliminary data.</text>
</comment>
<name>A0A7W2R4P6_9FLAO</name>
<organism evidence="3 4">
    <name type="scientific">Gelidibacter maritimus</name>
    <dbReference type="NCBI Taxonomy" id="2761487"/>
    <lineage>
        <taxon>Bacteria</taxon>
        <taxon>Pseudomonadati</taxon>
        <taxon>Bacteroidota</taxon>
        <taxon>Flavobacteriia</taxon>
        <taxon>Flavobacteriales</taxon>
        <taxon>Flavobacteriaceae</taxon>
        <taxon>Gelidibacter</taxon>
    </lineage>
</organism>
<dbReference type="Gene3D" id="2.160.20.120">
    <property type="match status" value="1"/>
</dbReference>
<feature type="domain" description="Putative auto-transporter adhesin head GIN" evidence="2">
    <location>
        <begin position="40"/>
        <end position="233"/>
    </location>
</feature>
<keyword evidence="4" id="KW-1185">Reference proteome</keyword>
<gene>
    <name evidence="3" type="ORF">H3Z82_15455</name>
</gene>
<accession>A0A7W2R4P6</accession>
<dbReference type="InterPro" id="IPR021255">
    <property type="entry name" value="DUF2807"/>
</dbReference>
<dbReference type="AlphaFoldDB" id="A0A7W2R4P6"/>
<dbReference type="EMBL" id="JACGLT010000014">
    <property type="protein sequence ID" value="MBA6154121.1"/>
    <property type="molecule type" value="Genomic_DNA"/>
</dbReference>
<protein>
    <submittedName>
        <fullName evidence="3">DUF2807 domain-containing protein</fullName>
    </submittedName>
</protein>
<evidence type="ECO:0000313" key="4">
    <source>
        <dbReference type="Proteomes" id="UP000541857"/>
    </source>
</evidence>
<dbReference type="Proteomes" id="UP000541857">
    <property type="component" value="Unassembled WGS sequence"/>
</dbReference>
<dbReference type="PROSITE" id="PS51257">
    <property type="entry name" value="PROKAR_LIPOPROTEIN"/>
    <property type="match status" value="1"/>
</dbReference>